<dbReference type="GO" id="GO:0005765">
    <property type="term" value="C:lysosomal membrane"/>
    <property type="evidence" value="ECO:0007669"/>
    <property type="project" value="UniProtKB-SubCell"/>
</dbReference>
<keyword evidence="10" id="KW-1185">Reference proteome</keyword>
<reference evidence="9" key="1">
    <citation type="submission" date="2023-04" db="EMBL/GenBank/DDBJ databases">
        <title>Chromosome-level genome of Chaenocephalus aceratus.</title>
        <authorList>
            <person name="Park H."/>
        </authorList>
    </citation>
    <scope>NUCLEOTIDE SEQUENCE</scope>
    <source>
        <strain evidence="9">DE</strain>
        <tissue evidence="9">Muscle</tissue>
    </source>
</reference>
<feature type="compositionally biased region" description="Polar residues" evidence="8">
    <location>
        <begin position="236"/>
        <end position="246"/>
    </location>
</feature>
<dbReference type="GO" id="GO:0051453">
    <property type="term" value="P:regulation of intracellular pH"/>
    <property type="evidence" value="ECO:0007669"/>
    <property type="project" value="TreeGrafter"/>
</dbReference>
<feature type="transmembrane region" description="Helical" evidence="7">
    <location>
        <begin position="180"/>
        <end position="201"/>
    </location>
</feature>
<feature type="transmembrane region" description="Helical" evidence="7">
    <location>
        <begin position="117"/>
        <end position="138"/>
    </location>
</feature>
<keyword evidence="7" id="KW-0458">Lysosome</keyword>
<feature type="transmembrane region" description="Helical" evidence="7">
    <location>
        <begin position="330"/>
        <end position="351"/>
    </location>
</feature>
<dbReference type="InterPro" id="IPR003492">
    <property type="entry name" value="Battenin_disease_Cln3"/>
</dbReference>
<keyword evidence="3" id="KW-0813">Transport</keyword>
<keyword evidence="4 7" id="KW-0812">Transmembrane</keyword>
<comment type="subcellular location">
    <subcellularLocation>
        <location evidence="1">Endomembrane system</location>
        <topology evidence="1">Multi-pass membrane protein</topology>
    </subcellularLocation>
    <subcellularLocation>
        <location evidence="7">Lysosome membrane</location>
        <topology evidence="7">Multi-pass membrane protein</topology>
    </subcellularLocation>
</comment>
<dbReference type="EMBL" id="JASDAP010000027">
    <property type="protein sequence ID" value="KAK1877036.1"/>
    <property type="molecule type" value="Genomic_DNA"/>
</dbReference>
<dbReference type="InterPro" id="IPR018460">
    <property type="entry name" value="Battenin_disease_Cln3_subgr"/>
</dbReference>
<dbReference type="SUPFAM" id="SSF103473">
    <property type="entry name" value="MFS general substrate transporter"/>
    <property type="match status" value="1"/>
</dbReference>
<dbReference type="InterPro" id="IPR036259">
    <property type="entry name" value="MFS_trans_sf"/>
</dbReference>
<name>A0AAD9B5K3_DISEL</name>
<dbReference type="PRINTS" id="PR01315">
    <property type="entry name" value="BATTENIN"/>
</dbReference>
<dbReference type="PANTHER" id="PTHR10981">
    <property type="entry name" value="BATTENIN"/>
    <property type="match status" value="1"/>
</dbReference>
<evidence type="ECO:0000256" key="6">
    <source>
        <dbReference type="ARBA" id="ARBA00023136"/>
    </source>
</evidence>
<gene>
    <name evidence="9" type="ORF">KUDE01_002354</name>
</gene>
<proteinExistence type="inferred from homology"/>
<evidence type="ECO:0000256" key="5">
    <source>
        <dbReference type="ARBA" id="ARBA00022989"/>
    </source>
</evidence>
<evidence type="ECO:0000256" key="2">
    <source>
        <dbReference type="ARBA" id="ARBA00007467"/>
    </source>
</evidence>
<evidence type="ECO:0000256" key="8">
    <source>
        <dbReference type="SAM" id="MobiDB-lite"/>
    </source>
</evidence>
<feature type="transmembrane region" description="Helical" evidence="7">
    <location>
        <begin position="150"/>
        <end position="168"/>
    </location>
</feature>
<dbReference type="GO" id="GO:0012505">
    <property type="term" value="C:endomembrane system"/>
    <property type="evidence" value="ECO:0007669"/>
    <property type="project" value="UniProtKB-SubCell"/>
</dbReference>
<dbReference type="GO" id="GO:0007040">
    <property type="term" value="P:lysosome organization"/>
    <property type="evidence" value="ECO:0007669"/>
    <property type="project" value="TreeGrafter"/>
</dbReference>
<feature type="transmembrane region" description="Helical" evidence="7">
    <location>
        <begin position="259"/>
        <end position="277"/>
    </location>
</feature>
<evidence type="ECO:0000256" key="7">
    <source>
        <dbReference type="RuleBase" id="RU361113"/>
    </source>
</evidence>
<dbReference type="Gene3D" id="1.20.1250.20">
    <property type="entry name" value="MFS general substrate transporter like domains"/>
    <property type="match status" value="1"/>
</dbReference>
<sequence length="360" mass="39325">MEQAASVNADPAQRSDSNCSKWRNWTGFWLLGLCNNFAYVVMLSAAHDILKKQGSANATSPTPSPLTAVLLADILPTLIIKLSAPCVIHKLPYGFRVLFCALMAATSFLLVSFSSAMWMSILGVIFASISAGLGELSFLSLTVYFSRDVLSAWGSGTGGAGVAGAFLYSGLTQVGLSPQVTLQIMLVVPFAMLISYFFLLAPPPTLPQWREKQYAAVVSEERQQLMDDSEEEEQGESTPGNRSSGPLTPKEKLHVIRGLMRFVFPLGLVYFAEYFINQGLMELLYFPNVFLSHAEQYRWSVNLTGLLGGAAYVNTFYFISKESEDRHREFAMAAASVGDSLGIALAGLAAFPVHRYFCSL</sequence>
<evidence type="ECO:0000313" key="9">
    <source>
        <dbReference type="EMBL" id="KAK1877036.1"/>
    </source>
</evidence>
<feature type="transmembrane region" description="Helical" evidence="7">
    <location>
        <begin position="66"/>
        <end position="84"/>
    </location>
</feature>
<organism evidence="9 10">
    <name type="scientific">Dissostichus eleginoides</name>
    <name type="common">Patagonian toothfish</name>
    <name type="synonym">Dissostichus amissus</name>
    <dbReference type="NCBI Taxonomy" id="100907"/>
    <lineage>
        <taxon>Eukaryota</taxon>
        <taxon>Metazoa</taxon>
        <taxon>Chordata</taxon>
        <taxon>Craniata</taxon>
        <taxon>Vertebrata</taxon>
        <taxon>Euteleostomi</taxon>
        <taxon>Actinopterygii</taxon>
        <taxon>Neopterygii</taxon>
        <taxon>Teleostei</taxon>
        <taxon>Neoteleostei</taxon>
        <taxon>Acanthomorphata</taxon>
        <taxon>Eupercaria</taxon>
        <taxon>Perciformes</taxon>
        <taxon>Notothenioidei</taxon>
        <taxon>Nototheniidae</taxon>
        <taxon>Dissostichus</taxon>
    </lineage>
</organism>
<feature type="transmembrane region" description="Helical" evidence="7">
    <location>
        <begin position="27"/>
        <end position="46"/>
    </location>
</feature>
<keyword evidence="6 7" id="KW-0472">Membrane</keyword>
<dbReference type="AlphaFoldDB" id="A0AAD9B5K3"/>
<feature type="transmembrane region" description="Helical" evidence="7">
    <location>
        <begin position="297"/>
        <end position="318"/>
    </location>
</feature>
<comment type="similarity">
    <text evidence="2 7">Belongs to the battenin family.</text>
</comment>
<dbReference type="PANTHER" id="PTHR10981:SF0">
    <property type="entry name" value="BATTENIN"/>
    <property type="match status" value="1"/>
</dbReference>
<evidence type="ECO:0000313" key="10">
    <source>
        <dbReference type="Proteomes" id="UP001228049"/>
    </source>
</evidence>
<keyword evidence="5 7" id="KW-1133">Transmembrane helix</keyword>
<feature type="transmembrane region" description="Helical" evidence="7">
    <location>
        <begin position="93"/>
        <end position="111"/>
    </location>
</feature>
<dbReference type="Pfam" id="PF02487">
    <property type="entry name" value="CLN3"/>
    <property type="match status" value="2"/>
</dbReference>
<evidence type="ECO:0000256" key="4">
    <source>
        <dbReference type="ARBA" id="ARBA00022692"/>
    </source>
</evidence>
<dbReference type="PIRSF" id="PIRSF015974">
    <property type="entry name" value="CLN3_BTN1"/>
    <property type="match status" value="1"/>
</dbReference>
<accession>A0AAD9B5K3</accession>
<dbReference type="Proteomes" id="UP001228049">
    <property type="component" value="Unassembled WGS sequence"/>
</dbReference>
<evidence type="ECO:0000256" key="1">
    <source>
        <dbReference type="ARBA" id="ARBA00004127"/>
    </source>
</evidence>
<comment type="caution">
    <text evidence="9">The sequence shown here is derived from an EMBL/GenBank/DDBJ whole genome shotgun (WGS) entry which is preliminary data.</text>
</comment>
<feature type="region of interest" description="Disordered" evidence="8">
    <location>
        <begin position="225"/>
        <end position="249"/>
    </location>
</feature>
<evidence type="ECO:0000256" key="3">
    <source>
        <dbReference type="ARBA" id="ARBA00022448"/>
    </source>
</evidence>
<protein>
    <recommendedName>
        <fullName evidence="7">Battenin</fullName>
    </recommendedName>
</protein>